<accession>A0A182EUL8</accession>
<name>A0A182EUL8_ONCOC</name>
<evidence type="ECO:0000313" key="4">
    <source>
        <dbReference type="Proteomes" id="UP000271087"/>
    </source>
</evidence>
<dbReference type="WBParaSite" id="nOo.2.0.1.t11850-RA">
    <property type="protein sequence ID" value="nOo.2.0.1.t11850-RA"/>
    <property type="gene ID" value="nOo.2.0.1.g11850"/>
</dbReference>
<feature type="region of interest" description="Disordered" evidence="2">
    <location>
        <begin position="165"/>
        <end position="195"/>
    </location>
</feature>
<dbReference type="EMBL" id="UYRW01008955">
    <property type="protein sequence ID" value="VDM97275.1"/>
    <property type="molecule type" value="Genomic_DNA"/>
</dbReference>
<protein>
    <submittedName>
        <fullName evidence="5">Filament-like plant protein 7</fullName>
    </submittedName>
</protein>
<dbReference type="Proteomes" id="UP000271087">
    <property type="component" value="Unassembled WGS sequence"/>
</dbReference>
<gene>
    <name evidence="3" type="ORF">NOO_LOCUS11850</name>
</gene>
<evidence type="ECO:0000313" key="5">
    <source>
        <dbReference type="WBParaSite" id="nOo.2.0.1.t11850-RA"/>
    </source>
</evidence>
<evidence type="ECO:0000256" key="2">
    <source>
        <dbReference type="SAM" id="MobiDB-lite"/>
    </source>
</evidence>
<keyword evidence="4" id="KW-1185">Reference proteome</keyword>
<evidence type="ECO:0000313" key="3">
    <source>
        <dbReference type="EMBL" id="VDM97275.1"/>
    </source>
</evidence>
<sequence length="195" mass="22609">MKLLFAESKLREIETLKIELKSAHQINQQLRDEVSLLRKRLEEEDSKSKSRIRSMELDNSQAMAEVIRLKNLLVHEERAKESAKAKARKVEDELMIERRRCTEFSALFERAKKEIVALPDSEKMVNIESQMLFPRSSLSEMNFPSDSSQKSFFPFELFYENENDKDDSDIYVPDSDTAVSLPRNDSKNGLLSLSS</sequence>
<evidence type="ECO:0000256" key="1">
    <source>
        <dbReference type="SAM" id="Coils"/>
    </source>
</evidence>
<reference evidence="5" key="1">
    <citation type="submission" date="2016-06" db="UniProtKB">
        <authorList>
            <consortium name="WormBaseParasite"/>
        </authorList>
    </citation>
    <scope>IDENTIFICATION</scope>
</reference>
<organism evidence="5">
    <name type="scientific">Onchocerca ochengi</name>
    <name type="common">Filarial nematode worm</name>
    <dbReference type="NCBI Taxonomy" id="42157"/>
    <lineage>
        <taxon>Eukaryota</taxon>
        <taxon>Metazoa</taxon>
        <taxon>Ecdysozoa</taxon>
        <taxon>Nematoda</taxon>
        <taxon>Chromadorea</taxon>
        <taxon>Rhabditida</taxon>
        <taxon>Spirurina</taxon>
        <taxon>Spiruromorpha</taxon>
        <taxon>Filarioidea</taxon>
        <taxon>Onchocercidae</taxon>
        <taxon>Onchocerca</taxon>
    </lineage>
</organism>
<feature type="coiled-coil region" evidence="1">
    <location>
        <begin position="73"/>
        <end position="100"/>
    </location>
</feature>
<proteinExistence type="predicted"/>
<feature type="coiled-coil region" evidence="1">
    <location>
        <begin position="13"/>
        <end position="47"/>
    </location>
</feature>
<dbReference type="AlphaFoldDB" id="A0A182EUL8"/>
<dbReference type="STRING" id="42157.A0A182EUL8"/>
<keyword evidence="1" id="KW-0175">Coiled coil</keyword>
<reference evidence="3 4" key="2">
    <citation type="submission" date="2018-08" db="EMBL/GenBank/DDBJ databases">
        <authorList>
            <person name="Laetsch R D."/>
            <person name="Stevens L."/>
            <person name="Kumar S."/>
            <person name="Blaxter L. M."/>
        </authorList>
    </citation>
    <scope>NUCLEOTIDE SEQUENCE [LARGE SCALE GENOMIC DNA]</scope>
</reference>